<dbReference type="EMBL" id="RFFM01000001">
    <property type="protein sequence ID" value="RMH91899.1"/>
    <property type="molecule type" value="Genomic_DNA"/>
</dbReference>
<proteinExistence type="predicted"/>
<organism evidence="1 2">
    <name type="scientific">Stutzerimonas zhaodongensis</name>
    <dbReference type="NCBI Taxonomy" id="1176257"/>
    <lineage>
        <taxon>Bacteria</taxon>
        <taxon>Pseudomonadati</taxon>
        <taxon>Pseudomonadota</taxon>
        <taxon>Gammaproteobacteria</taxon>
        <taxon>Pseudomonadales</taxon>
        <taxon>Pseudomonadaceae</taxon>
        <taxon>Stutzerimonas</taxon>
    </lineage>
</organism>
<accession>A0A3M2HWW2</accession>
<name>A0A3M2HWW2_9GAMM</name>
<evidence type="ECO:0000313" key="2">
    <source>
        <dbReference type="Proteomes" id="UP000269774"/>
    </source>
</evidence>
<gene>
    <name evidence="1" type="ORF">EA797_03945</name>
</gene>
<protein>
    <submittedName>
        <fullName evidence="1">Uncharacterized protein</fullName>
    </submittedName>
</protein>
<dbReference type="OrthoDB" id="7018911at2"/>
<reference evidence="1 2" key="1">
    <citation type="submission" date="2018-10" db="EMBL/GenBank/DDBJ databases">
        <title>Pseudomonas zhaodongensis NEAU-ST5-21(T) genome.</title>
        <authorList>
            <person name="Peng J."/>
            <person name="Liu Z.-P."/>
        </authorList>
    </citation>
    <scope>NUCLEOTIDE SEQUENCE [LARGE SCALE GENOMIC DNA]</scope>
    <source>
        <strain evidence="1 2">NEAU-ST5-21</strain>
    </source>
</reference>
<keyword evidence="2" id="KW-1185">Reference proteome</keyword>
<dbReference type="AlphaFoldDB" id="A0A3M2HWW2"/>
<evidence type="ECO:0000313" key="1">
    <source>
        <dbReference type="EMBL" id="RMH91899.1"/>
    </source>
</evidence>
<comment type="caution">
    <text evidence="1">The sequence shown here is derived from an EMBL/GenBank/DDBJ whole genome shotgun (WGS) entry which is preliminary data.</text>
</comment>
<dbReference type="Proteomes" id="UP000269774">
    <property type="component" value="Unassembled WGS sequence"/>
</dbReference>
<sequence>MSKLNSMFYSFYLFAGTFKNEAEAQEFTFEQWEPEPSPEASDSVYEAWEDRNPTWRLKQELGFYMDSDFVELATDPVYISSLIKNADEKSIFNKLSLSNYSHYIIVSTDSIYGDLRTTSNEEHIREPESTASLIFLGKFNNEM</sequence>